<comment type="caution">
    <text evidence="8">The sequence shown here is derived from an EMBL/GenBank/DDBJ whole genome shotgun (WGS) entry which is preliminary data.</text>
</comment>
<dbReference type="GO" id="GO:0042781">
    <property type="term" value="F:3'-tRNA processing endoribonuclease activity"/>
    <property type="evidence" value="ECO:0007669"/>
    <property type="project" value="TreeGrafter"/>
</dbReference>
<dbReference type="SUPFAM" id="SSF54211">
    <property type="entry name" value="Ribosomal protein S5 domain 2-like"/>
    <property type="match status" value="1"/>
</dbReference>
<proteinExistence type="inferred from homology"/>
<dbReference type="Gene3D" id="3.30.230.10">
    <property type="match status" value="1"/>
</dbReference>
<accession>A0A2H0BCR1</accession>
<dbReference type="PANTHER" id="PTHR33992">
    <property type="entry name" value="RIBONUCLEASE P PROTEIN COMPONENT"/>
    <property type="match status" value="1"/>
</dbReference>
<dbReference type="EC" id="3.1.26.5" evidence="6 7"/>
<evidence type="ECO:0000256" key="7">
    <source>
        <dbReference type="NCBIfam" id="TIGR00188"/>
    </source>
</evidence>
<dbReference type="GO" id="GO:0004526">
    <property type="term" value="F:ribonuclease P activity"/>
    <property type="evidence" value="ECO:0007669"/>
    <property type="project" value="UniProtKB-UniRule"/>
</dbReference>
<dbReference type="InterPro" id="IPR000100">
    <property type="entry name" value="RNase_P"/>
</dbReference>
<dbReference type="NCBIfam" id="TIGR00188">
    <property type="entry name" value="rnpA"/>
    <property type="match status" value="1"/>
</dbReference>
<comment type="similarity">
    <text evidence="6">Belongs to the RnpA family.</text>
</comment>
<comment type="catalytic activity">
    <reaction evidence="6">
        <text>Endonucleolytic cleavage of RNA, removing 5'-extranucleotides from tRNA precursor.</text>
        <dbReference type="EC" id="3.1.26.5"/>
    </reaction>
</comment>
<sequence length="107" mass="12382">MLPKSRRIPRELFRPLLESGKYFNTKHFVMRVAPSSDIRMAVSVSKKVSKKAVVRNKIRRRVYSVLNKIFSDIKPCLYMFIAKPNSSVIKGGELEDELKTLIRSINN</sequence>
<evidence type="ECO:0000313" key="8">
    <source>
        <dbReference type="EMBL" id="PIP55467.1"/>
    </source>
</evidence>
<keyword evidence="3 6" id="KW-0255">Endonuclease</keyword>
<dbReference type="InterPro" id="IPR020568">
    <property type="entry name" value="Ribosomal_Su5_D2-typ_SF"/>
</dbReference>
<dbReference type="EMBL" id="PCST01000041">
    <property type="protein sequence ID" value="PIP55467.1"/>
    <property type="molecule type" value="Genomic_DNA"/>
</dbReference>
<organism evidence="8 9">
    <name type="scientific">Candidatus Zambryskibacteria bacterium CG22_combo_CG10-13_8_21_14_all_42_17</name>
    <dbReference type="NCBI Taxonomy" id="1975118"/>
    <lineage>
        <taxon>Bacteria</taxon>
        <taxon>Candidatus Zambryskiibacteriota</taxon>
    </lineage>
</organism>
<reference evidence="8 9" key="1">
    <citation type="submission" date="2017-09" db="EMBL/GenBank/DDBJ databases">
        <title>Depth-based differentiation of microbial function through sediment-hosted aquifers and enrichment of novel symbionts in the deep terrestrial subsurface.</title>
        <authorList>
            <person name="Probst A.J."/>
            <person name="Ladd B."/>
            <person name="Jarett J.K."/>
            <person name="Geller-Mcgrath D.E."/>
            <person name="Sieber C.M."/>
            <person name="Emerson J.B."/>
            <person name="Anantharaman K."/>
            <person name="Thomas B.C."/>
            <person name="Malmstrom R."/>
            <person name="Stieglmeier M."/>
            <person name="Klingl A."/>
            <person name="Woyke T."/>
            <person name="Ryan C.M."/>
            <person name="Banfield J.F."/>
        </authorList>
    </citation>
    <scope>NUCLEOTIDE SEQUENCE [LARGE SCALE GENOMIC DNA]</scope>
    <source>
        <strain evidence="8">CG22_combo_CG10-13_8_21_14_all_42_17</strain>
    </source>
</reference>
<evidence type="ECO:0000256" key="6">
    <source>
        <dbReference type="HAMAP-Rule" id="MF_00227"/>
    </source>
</evidence>
<comment type="function">
    <text evidence="6">RNaseP catalyzes the removal of the 5'-leader sequence from pre-tRNA to produce the mature 5'-terminus. It can also cleave other RNA substrates such as 4.5S RNA. The protein component plays an auxiliary but essential role in vivo by binding to the 5'-leader sequence and broadening the substrate specificity of the ribozyme.</text>
</comment>
<evidence type="ECO:0000313" key="9">
    <source>
        <dbReference type="Proteomes" id="UP000229794"/>
    </source>
</evidence>
<dbReference type="Pfam" id="PF00825">
    <property type="entry name" value="Ribonuclease_P"/>
    <property type="match status" value="1"/>
</dbReference>
<evidence type="ECO:0000256" key="5">
    <source>
        <dbReference type="ARBA" id="ARBA00022884"/>
    </source>
</evidence>
<comment type="subunit">
    <text evidence="6">Consists of a catalytic RNA component (M1 or rnpB) and a protein subunit.</text>
</comment>
<dbReference type="Proteomes" id="UP000229794">
    <property type="component" value="Unassembled WGS sequence"/>
</dbReference>
<keyword evidence="1 6" id="KW-0819">tRNA processing</keyword>
<dbReference type="PANTHER" id="PTHR33992:SF1">
    <property type="entry name" value="RIBONUCLEASE P PROTEIN COMPONENT"/>
    <property type="match status" value="1"/>
</dbReference>
<dbReference type="GO" id="GO:0030677">
    <property type="term" value="C:ribonuclease P complex"/>
    <property type="evidence" value="ECO:0007669"/>
    <property type="project" value="TreeGrafter"/>
</dbReference>
<dbReference type="GO" id="GO:0000049">
    <property type="term" value="F:tRNA binding"/>
    <property type="evidence" value="ECO:0007669"/>
    <property type="project" value="UniProtKB-UniRule"/>
</dbReference>
<dbReference type="AlphaFoldDB" id="A0A2H0BCR1"/>
<name>A0A2H0BCR1_9BACT</name>
<evidence type="ECO:0000256" key="4">
    <source>
        <dbReference type="ARBA" id="ARBA00022801"/>
    </source>
</evidence>
<keyword evidence="4 6" id="KW-0378">Hydrolase</keyword>
<gene>
    <name evidence="6 8" type="primary">rnpA</name>
    <name evidence="8" type="ORF">COX06_03185</name>
</gene>
<evidence type="ECO:0000256" key="3">
    <source>
        <dbReference type="ARBA" id="ARBA00022759"/>
    </source>
</evidence>
<keyword evidence="2 6" id="KW-0540">Nuclease</keyword>
<keyword evidence="5 6" id="KW-0694">RNA-binding</keyword>
<dbReference type="GO" id="GO:0001682">
    <property type="term" value="P:tRNA 5'-leader removal"/>
    <property type="evidence" value="ECO:0007669"/>
    <property type="project" value="UniProtKB-UniRule"/>
</dbReference>
<evidence type="ECO:0000256" key="2">
    <source>
        <dbReference type="ARBA" id="ARBA00022722"/>
    </source>
</evidence>
<evidence type="ECO:0000256" key="1">
    <source>
        <dbReference type="ARBA" id="ARBA00022694"/>
    </source>
</evidence>
<protein>
    <recommendedName>
        <fullName evidence="6 7">Ribonuclease P protein component</fullName>
        <shortName evidence="6">RNase P protein</shortName>
        <shortName evidence="6">RNaseP protein</shortName>
        <ecNumber evidence="6 7">3.1.26.5</ecNumber>
    </recommendedName>
    <alternativeName>
        <fullName evidence="6">Protein C5</fullName>
    </alternativeName>
</protein>
<dbReference type="HAMAP" id="MF_00227">
    <property type="entry name" value="RNase_P"/>
    <property type="match status" value="1"/>
</dbReference>
<dbReference type="InterPro" id="IPR014721">
    <property type="entry name" value="Ribsml_uS5_D2-typ_fold_subgr"/>
</dbReference>